<dbReference type="InterPro" id="IPR005860">
    <property type="entry name" value="CobD"/>
</dbReference>
<dbReference type="InterPro" id="IPR015422">
    <property type="entry name" value="PyrdxlP-dep_Trfase_small"/>
</dbReference>
<dbReference type="UniPathway" id="UPA00148"/>
<feature type="domain" description="Aminotransferase class I/classII large" evidence="10">
    <location>
        <begin position="53"/>
        <end position="289"/>
    </location>
</feature>
<dbReference type="InterPro" id="IPR004839">
    <property type="entry name" value="Aminotransferase_I/II_large"/>
</dbReference>
<dbReference type="Gene3D" id="3.90.1150.10">
    <property type="entry name" value="Aspartate Aminotransferase, domain 1"/>
    <property type="match status" value="1"/>
</dbReference>
<dbReference type="RefSeq" id="WP_063951537.1">
    <property type="nucleotide sequence ID" value="NZ_LXPS01000040.1"/>
</dbReference>
<keyword evidence="7" id="KW-0456">Lyase</keyword>
<evidence type="ECO:0000256" key="7">
    <source>
        <dbReference type="ARBA" id="ARBA00023239"/>
    </source>
</evidence>
<dbReference type="GO" id="GO:0048472">
    <property type="term" value="F:threonine-phosphate decarboxylase activity"/>
    <property type="evidence" value="ECO:0007669"/>
    <property type="project" value="UniProtKB-EC"/>
</dbReference>
<dbReference type="Gene3D" id="3.40.640.10">
    <property type="entry name" value="Type I PLP-dependent aspartate aminotransferase-like (Major domain)"/>
    <property type="match status" value="1"/>
</dbReference>
<dbReference type="InterPro" id="IPR015421">
    <property type="entry name" value="PyrdxlP-dep_Trfase_major"/>
</dbReference>
<keyword evidence="5" id="KW-0169">Cobalamin biosynthesis</keyword>
<evidence type="ECO:0000313" key="12">
    <source>
        <dbReference type="Proteomes" id="UP000077098"/>
    </source>
</evidence>
<dbReference type="SUPFAM" id="SSF53383">
    <property type="entry name" value="PLP-dependent transferases"/>
    <property type="match status" value="1"/>
</dbReference>
<proteinExistence type="predicted"/>
<comment type="catalytic activity">
    <reaction evidence="9">
        <text>O-phospho-L-threonine + H(+) = (R)-1-aminopropan-2-yl phosphate + CO2</text>
        <dbReference type="Rhea" id="RHEA:11492"/>
        <dbReference type="ChEBI" id="CHEBI:15378"/>
        <dbReference type="ChEBI" id="CHEBI:16526"/>
        <dbReference type="ChEBI" id="CHEBI:58563"/>
        <dbReference type="ChEBI" id="CHEBI:58675"/>
        <dbReference type="EC" id="4.1.1.81"/>
    </reaction>
</comment>
<sequence length="348" mass="37631">MGETVPDKAKAAIRHGGNLGKARLMFPEAPEPWIDLSTGINPHSYPHSPIPASALARLPEPDVAENLKRISADHFGARSPEHVALSPGTQMLMPLLAQIAIARGAKRAAVLSPAYAEHARTAQMAGVAVSEVKHMEELSAHDYAVVINPNNPDGRIIDREALLKLAETMGRKGGLLVVDEAFIETGCGESLADAAGRTALVVLRSFGKFYGMAGVRLGFAIAHPDIASELEARLGPWAVSGPALHIATEALADEKWRSAMRLTLADDTRRLKRILEKTAVEIAGGTSLFTLVRSPFTPDLFNHLGRRGILVRIFDERPDDMRFGLPGSEADWQRLEEALQSFDHSSNV</sequence>
<dbReference type="EMBL" id="LXPS01000040">
    <property type="protein sequence ID" value="OAE36908.1"/>
    <property type="molecule type" value="Genomic_DNA"/>
</dbReference>
<comment type="cofactor">
    <cofactor evidence="1">
        <name>pyridoxal 5'-phosphate</name>
        <dbReference type="ChEBI" id="CHEBI:597326"/>
    </cofactor>
</comment>
<evidence type="ECO:0000256" key="1">
    <source>
        <dbReference type="ARBA" id="ARBA00001933"/>
    </source>
</evidence>
<evidence type="ECO:0000256" key="9">
    <source>
        <dbReference type="ARBA" id="ARBA00048531"/>
    </source>
</evidence>
<name>A0A176WWN8_AGRTU</name>
<accession>A0A176WWN8</accession>
<dbReference type="Pfam" id="PF00155">
    <property type="entry name" value="Aminotran_1_2"/>
    <property type="match status" value="1"/>
</dbReference>
<evidence type="ECO:0000256" key="3">
    <source>
        <dbReference type="ARBA" id="ARBA00004953"/>
    </source>
</evidence>
<keyword evidence="6" id="KW-0663">Pyridoxal phosphate</keyword>
<comment type="pathway">
    <text evidence="3">Cofactor biosynthesis; adenosylcobalamin biosynthesis.</text>
</comment>
<dbReference type="NCBIfam" id="TIGR01140">
    <property type="entry name" value="L_thr_O3P_dcar"/>
    <property type="match status" value="1"/>
</dbReference>
<evidence type="ECO:0000256" key="8">
    <source>
        <dbReference type="ARBA" id="ARBA00029996"/>
    </source>
</evidence>
<evidence type="ECO:0000256" key="6">
    <source>
        <dbReference type="ARBA" id="ARBA00022898"/>
    </source>
</evidence>
<dbReference type="CDD" id="cd00609">
    <property type="entry name" value="AAT_like"/>
    <property type="match status" value="1"/>
</dbReference>
<dbReference type="GO" id="GO:0009236">
    <property type="term" value="P:cobalamin biosynthetic process"/>
    <property type="evidence" value="ECO:0007669"/>
    <property type="project" value="UniProtKB-UniPathway"/>
</dbReference>
<dbReference type="EC" id="4.1.1.81" evidence="4"/>
<organism evidence="11 12">
    <name type="scientific">Agrobacterium tumefaciens</name>
    <dbReference type="NCBI Taxonomy" id="358"/>
    <lineage>
        <taxon>Bacteria</taxon>
        <taxon>Pseudomonadati</taxon>
        <taxon>Pseudomonadota</taxon>
        <taxon>Alphaproteobacteria</taxon>
        <taxon>Hyphomicrobiales</taxon>
        <taxon>Rhizobiaceae</taxon>
        <taxon>Rhizobium/Agrobacterium group</taxon>
        <taxon>Agrobacterium</taxon>
        <taxon>Agrobacterium tumefaciens complex</taxon>
    </lineage>
</organism>
<evidence type="ECO:0000259" key="10">
    <source>
        <dbReference type="Pfam" id="PF00155"/>
    </source>
</evidence>
<dbReference type="GO" id="GO:0030170">
    <property type="term" value="F:pyridoxal phosphate binding"/>
    <property type="evidence" value="ECO:0007669"/>
    <property type="project" value="InterPro"/>
</dbReference>
<reference evidence="11 12" key="1">
    <citation type="submission" date="2016-05" db="EMBL/GenBank/DDBJ databases">
        <authorList>
            <person name="Lavstsen T."/>
            <person name="Jespersen J.S."/>
        </authorList>
    </citation>
    <scope>NUCLEOTIDE SEQUENCE [LARGE SCALE GENOMIC DNA]</scope>
    <source>
        <strain evidence="11 12">KCJ1736</strain>
    </source>
</reference>
<comment type="caution">
    <text evidence="11">The sequence shown here is derived from an EMBL/GenBank/DDBJ whole genome shotgun (WGS) entry which is preliminary data.</text>
</comment>
<dbReference type="PANTHER" id="PTHR42885:SF1">
    <property type="entry name" value="THREONINE-PHOSPHATE DECARBOXYLASE"/>
    <property type="match status" value="1"/>
</dbReference>
<dbReference type="PANTHER" id="PTHR42885">
    <property type="entry name" value="HISTIDINOL-PHOSPHATE AMINOTRANSFERASE-RELATED"/>
    <property type="match status" value="1"/>
</dbReference>
<dbReference type="InterPro" id="IPR015424">
    <property type="entry name" value="PyrdxlP-dep_Trfase"/>
</dbReference>
<protein>
    <recommendedName>
        <fullName evidence="4">threonine-phosphate decarboxylase</fullName>
        <ecNumber evidence="4">4.1.1.81</ecNumber>
    </recommendedName>
    <alternativeName>
        <fullName evidence="8">L-threonine-O-3-phosphate decarboxylase</fullName>
    </alternativeName>
</protein>
<evidence type="ECO:0000256" key="5">
    <source>
        <dbReference type="ARBA" id="ARBA00022573"/>
    </source>
</evidence>
<gene>
    <name evidence="11" type="ORF">A7J57_11690</name>
</gene>
<dbReference type="Proteomes" id="UP000077098">
    <property type="component" value="Unassembled WGS sequence"/>
</dbReference>
<evidence type="ECO:0000256" key="2">
    <source>
        <dbReference type="ARBA" id="ARBA00003444"/>
    </source>
</evidence>
<dbReference type="AlphaFoldDB" id="A0A176WWN8"/>
<evidence type="ECO:0000313" key="11">
    <source>
        <dbReference type="EMBL" id="OAE36908.1"/>
    </source>
</evidence>
<evidence type="ECO:0000256" key="4">
    <source>
        <dbReference type="ARBA" id="ARBA00012285"/>
    </source>
</evidence>
<comment type="function">
    <text evidence="2">Decarboxylates L-threonine-O-3-phosphate to yield (R)-1-amino-2-propanol O-2-phosphate, the precursor for the linkage between the nucleotide loop and the corrin ring in cobalamin.</text>
</comment>